<gene>
    <name evidence="1" type="ORF">K7C98_10315</name>
</gene>
<dbReference type="Proteomes" id="UP001139031">
    <property type="component" value="Unassembled WGS sequence"/>
</dbReference>
<accession>A0ABS7TN53</accession>
<proteinExistence type="predicted"/>
<name>A0ABS7TN53_9BACT</name>
<protein>
    <submittedName>
        <fullName evidence="1">Uncharacterized protein</fullName>
    </submittedName>
</protein>
<reference evidence="1" key="1">
    <citation type="submission" date="2021-08" db="EMBL/GenBank/DDBJ databases">
        <authorList>
            <person name="Stevens D.C."/>
        </authorList>
    </citation>
    <scope>NUCLEOTIDE SEQUENCE</scope>
    <source>
        <strain evidence="1">DSM 53165</strain>
    </source>
</reference>
<evidence type="ECO:0000313" key="2">
    <source>
        <dbReference type="Proteomes" id="UP001139031"/>
    </source>
</evidence>
<keyword evidence="2" id="KW-1185">Reference proteome</keyword>
<evidence type="ECO:0000313" key="1">
    <source>
        <dbReference type="EMBL" id="MBZ5709656.1"/>
    </source>
</evidence>
<organism evidence="1 2">
    <name type="scientific">Nannocystis pusilla</name>
    <dbReference type="NCBI Taxonomy" id="889268"/>
    <lineage>
        <taxon>Bacteria</taxon>
        <taxon>Pseudomonadati</taxon>
        <taxon>Myxococcota</taxon>
        <taxon>Polyangia</taxon>
        <taxon>Nannocystales</taxon>
        <taxon>Nannocystaceae</taxon>
        <taxon>Nannocystis</taxon>
    </lineage>
</organism>
<dbReference type="EMBL" id="JAIRAU010000008">
    <property type="protein sequence ID" value="MBZ5709656.1"/>
    <property type="molecule type" value="Genomic_DNA"/>
</dbReference>
<comment type="caution">
    <text evidence="1">The sequence shown here is derived from an EMBL/GenBank/DDBJ whole genome shotgun (WGS) entry which is preliminary data.</text>
</comment>
<sequence length="254" mass="27188">MAPTPASTAPLGWDNVLPLPTAADVKGDLMRNWGKTPQELRPLLLLAEEVSGIVGAGRILSIVAYRESGGWIPTAHNGDDPAKEAAERDASLRAYNNSKDRNKSTPLVYAQAAANFGSGGLYGALAPYFLWTGVQEMKDKAPLLGSDPRIMFLPRVATFGAIVYLQRLLDNYTIADHYDIKAGWASPSLLVGTARGNATYKAVRQRFAEDVAAVGIDLNDTTTIPAQLSAAKWPGVATVFQKIVGTLPTPRKSP</sequence>